<dbReference type="InterPro" id="IPR007372">
    <property type="entry name" value="Lipid/polyisoprenoid-bd_YceI"/>
</dbReference>
<evidence type="ECO:0000313" key="3">
    <source>
        <dbReference type="EMBL" id="TDS12044.1"/>
    </source>
</evidence>
<dbReference type="SUPFAM" id="SSF101874">
    <property type="entry name" value="YceI-like"/>
    <property type="match status" value="1"/>
</dbReference>
<gene>
    <name evidence="3" type="ORF">DFQ03_3433</name>
</gene>
<dbReference type="InterPro" id="IPR036761">
    <property type="entry name" value="TTHA0802/YceI-like_sf"/>
</dbReference>
<accession>A0A4R7CY53</accession>
<dbReference type="AlphaFoldDB" id="A0A4R7CY53"/>
<protein>
    <submittedName>
        <fullName evidence="3">Polyisoprenoid-binding protein YceI</fullName>
    </submittedName>
</protein>
<keyword evidence="1" id="KW-0732">Signal</keyword>
<dbReference type="Pfam" id="PF04264">
    <property type="entry name" value="YceI"/>
    <property type="match status" value="1"/>
</dbReference>
<evidence type="ECO:0000259" key="2">
    <source>
        <dbReference type="SMART" id="SM00867"/>
    </source>
</evidence>
<dbReference type="RefSeq" id="WP_133674388.1">
    <property type="nucleotide sequence ID" value="NZ_SNZW01000018.1"/>
</dbReference>
<dbReference type="PROSITE" id="PS51257">
    <property type="entry name" value="PROKAR_LIPOPROTEIN"/>
    <property type="match status" value="1"/>
</dbReference>
<comment type="caution">
    <text evidence="3">The sequence shown here is derived from an EMBL/GenBank/DDBJ whole genome shotgun (WGS) entry which is preliminary data.</text>
</comment>
<sequence>MKSSYFTLIFIFLCSCSAIAQKLVLEEATVNFKVKNAGFWVNGYFDDVKAEMELQQSNCKIKKLNGKLKVASIHTGISLRDEHLKNDDYFDIELYPEIWMELLYCEAQKGKSIDTVFKLVIKNVEREIHIPLTMERDLNRILISADFEINRQDFGIGGDSLTLANEVLVSIAASFK</sequence>
<dbReference type="SMART" id="SM00867">
    <property type="entry name" value="YceI"/>
    <property type="match status" value="1"/>
</dbReference>
<reference evidence="3 4" key="1">
    <citation type="submission" date="2019-03" db="EMBL/GenBank/DDBJ databases">
        <title>Genomic Encyclopedia of Type Strains, Phase III (KMG-III): the genomes of soil and plant-associated and newly described type strains.</title>
        <authorList>
            <person name="Whitman W."/>
        </authorList>
    </citation>
    <scope>NUCLEOTIDE SEQUENCE [LARGE SCALE GENOMIC DNA]</scope>
    <source>
        <strain evidence="3 4">CECT 8455</strain>
    </source>
</reference>
<evidence type="ECO:0000256" key="1">
    <source>
        <dbReference type="SAM" id="SignalP"/>
    </source>
</evidence>
<dbReference type="Gene3D" id="2.40.128.110">
    <property type="entry name" value="Lipid/polyisoprenoid-binding, YceI-like"/>
    <property type="match status" value="1"/>
</dbReference>
<organism evidence="3 4">
    <name type="scientific">Maribacter caenipelagi</name>
    <dbReference type="NCBI Taxonomy" id="1447781"/>
    <lineage>
        <taxon>Bacteria</taxon>
        <taxon>Pseudomonadati</taxon>
        <taxon>Bacteroidota</taxon>
        <taxon>Flavobacteriia</taxon>
        <taxon>Flavobacteriales</taxon>
        <taxon>Flavobacteriaceae</taxon>
        <taxon>Maribacter</taxon>
    </lineage>
</organism>
<evidence type="ECO:0000313" key="4">
    <source>
        <dbReference type="Proteomes" id="UP000295274"/>
    </source>
</evidence>
<dbReference type="PANTHER" id="PTHR34406">
    <property type="entry name" value="PROTEIN YCEI"/>
    <property type="match status" value="1"/>
</dbReference>
<name>A0A4R7CY53_9FLAO</name>
<dbReference type="EMBL" id="SNZW01000018">
    <property type="protein sequence ID" value="TDS12044.1"/>
    <property type="molecule type" value="Genomic_DNA"/>
</dbReference>
<keyword evidence="4" id="KW-1185">Reference proteome</keyword>
<proteinExistence type="predicted"/>
<dbReference type="PANTHER" id="PTHR34406:SF1">
    <property type="entry name" value="PROTEIN YCEI"/>
    <property type="match status" value="1"/>
</dbReference>
<feature type="domain" description="Lipid/polyisoprenoid-binding YceI-like" evidence="2">
    <location>
        <begin position="22"/>
        <end position="176"/>
    </location>
</feature>
<feature type="chain" id="PRO_5020968413" evidence="1">
    <location>
        <begin position="21"/>
        <end position="176"/>
    </location>
</feature>
<dbReference type="Proteomes" id="UP000295274">
    <property type="component" value="Unassembled WGS sequence"/>
</dbReference>
<dbReference type="OrthoDB" id="9811006at2"/>
<feature type="signal peptide" evidence="1">
    <location>
        <begin position="1"/>
        <end position="20"/>
    </location>
</feature>